<gene>
    <name evidence="9 10" type="primary">secE</name>
    <name evidence="10" type="ORF">EXD82_07325</name>
</gene>
<dbReference type="PANTHER" id="PTHR33910">
    <property type="entry name" value="PROTEIN TRANSLOCASE SUBUNIT SECE"/>
    <property type="match status" value="1"/>
</dbReference>
<dbReference type="InterPro" id="IPR001901">
    <property type="entry name" value="Translocase_SecE/Sec61-g"/>
</dbReference>
<dbReference type="GO" id="GO:0043952">
    <property type="term" value="P:protein transport by the Sec complex"/>
    <property type="evidence" value="ECO:0007669"/>
    <property type="project" value="UniProtKB-UniRule"/>
</dbReference>
<evidence type="ECO:0000256" key="1">
    <source>
        <dbReference type="ARBA" id="ARBA00004370"/>
    </source>
</evidence>
<dbReference type="Proteomes" id="UP000317863">
    <property type="component" value="Unassembled WGS sequence"/>
</dbReference>
<dbReference type="EMBL" id="SGJB01000012">
    <property type="protein sequence ID" value="TQQ84286.1"/>
    <property type="molecule type" value="Genomic_DNA"/>
</dbReference>
<comment type="similarity">
    <text evidence="9">Belongs to the SecE/SEC61-gamma family.</text>
</comment>
<dbReference type="GO" id="GO:0006605">
    <property type="term" value="P:protein targeting"/>
    <property type="evidence" value="ECO:0007669"/>
    <property type="project" value="UniProtKB-UniRule"/>
</dbReference>
<evidence type="ECO:0000256" key="8">
    <source>
        <dbReference type="ARBA" id="ARBA00023136"/>
    </source>
</evidence>
<dbReference type="PANTHER" id="PTHR33910:SF1">
    <property type="entry name" value="PROTEIN TRANSLOCASE SUBUNIT SECE"/>
    <property type="match status" value="1"/>
</dbReference>
<evidence type="ECO:0000256" key="9">
    <source>
        <dbReference type="HAMAP-Rule" id="MF_00422"/>
    </source>
</evidence>
<evidence type="ECO:0000256" key="4">
    <source>
        <dbReference type="ARBA" id="ARBA00022692"/>
    </source>
</evidence>
<keyword evidence="7 9" id="KW-0811">Translocation</keyword>
<keyword evidence="2 9" id="KW-0813">Transport</keyword>
<dbReference type="GO" id="GO:0008320">
    <property type="term" value="F:protein transmembrane transporter activity"/>
    <property type="evidence" value="ECO:0007669"/>
    <property type="project" value="UniProtKB-UniRule"/>
</dbReference>
<accession>A0A544QUB1</accession>
<evidence type="ECO:0000256" key="6">
    <source>
        <dbReference type="ARBA" id="ARBA00022989"/>
    </source>
</evidence>
<keyword evidence="6 9" id="KW-1133">Transmembrane helix</keyword>
<protein>
    <recommendedName>
        <fullName evidence="9">Protein translocase subunit SecE</fullName>
    </recommendedName>
</protein>
<dbReference type="Gene3D" id="1.20.5.1030">
    <property type="entry name" value="Preprotein translocase secy subunit"/>
    <property type="match status" value="1"/>
</dbReference>
<dbReference type="GO" id="GO:0005886">
    <property type="term" value="C:plasma membrane"/>
    <property type="evidence" value="ECO:0007669"/>
    <property type="project" value="UniProtKB-SubCell"/>
</dbReference>
<dbReference type="InterPro" id="IPR038379">
    <property type="entry name" value="SecE_sf"/>
</dbReference>
<evidence type="ECO:0000313" key="10">
    <source>
        <dbReference type="EMBL" id="TQQ84286.1"/>
    </source>
</evidence>
<name>A0A544QUB1_9FIRM</name>
<sequence length="70" mass="7690">MSDEKQTKKKRIGLIGYLKETKAELGRVTWPTGKELFRNTGVVLTVVIFSTLAVWGIDTLLSGGLALLVK</sequence>
<evidence type="ECO:0000256" key="7">
    <source>
        <dbReference type="ARBA" id="ARBA00023010"/>
    </source>
</evidence>
<dbReference type="PRINTS" id="PR01650">
    <property type="entry name" value="SECETRNLCASE"/>
</dbReference>
<dbReference type="NCBIfam" id="TIGR00964">
    <property type="entry name" value="secE_bact"/>
    <property type="match status" value="1"/>
</dbReference>
<comment type="subunit">
    <text evidence="9">Component of the Sec protein translocase complex. Heterotrimer consisting of SecY, SecE and SecG subunits. The heterotrimers can form oligomers, although 1 heterotrimer is thought to be able to translocate proteins. Interacts with the ribosome. Interacts with SecDF, and other proteins may be involved. Interacts with SecA.</text>
</comment>
<proteinExistence type="inferred from homology"/>
<evidence type="ECO:0000256" key="3">
    <source>
        <dbReference type="ARBA" id="ARBA00022475"/>
    </source>
</evidence>
<dbReference type="HAMAP" id="MF_00422">
    <property type="entry name" value="SecE"/>
    <property type="match status" value="1"/>
</dbReference>
<keyword evidence="11" id="KW-1185">Reference proteome</keyword>
<keyword evidence="5 9" id="KW-0653">Protein transport</keyword>
<dbReference type="OrthoDB" id="9799073at2"/>
<keyword evidence="3 9" id="KW-1003">Cell membrane</keyword>
<evidence type="ECO:0000256" key="5">
    <source>
        <dbReference type="ARBA" id="ARBA00022927"/>
    </source>
</evidence>
<dbReference type="InterPro" id="IPR005807">
    <property type="entry name" value="SecE_bac"/>
</dbReference>
<comment type="caution">
    <text evidence="10">The sequence shown here is derived from an EMBL/GenBank/DDBJ whole genome shotgun (WGS) entry which is preliminary data.</text>
</comment>
<dbReference type="PROSITE" id="PS01067">
    <property type="entry name" value="SECE_SEC61G"/>
    <property type="match status" value="1"/>
</dbReference>
<dbReference type="RefSeq" id="WP_142536265.1">
    <property type="nucleotide sequence ID" value="NZ_SGJB01000012.1"/>
</dbReference>
<dbReference type="AlphaFoldDB" id="A0A544QUB1"/>
<comment type="function">
    <text evidence="9">Essential subunit of the Sec protein translocation channel SecYEG. Clamps together the 2 halves of SecY. May contact the channel plug during translocation.</text>
</comment>
<feature type="transmembrane region" description="Helical" evidence="9">
    <location>
        <begin position="42"/>
        <end position="69"/>
    </location>
</feature>
<evidence type="ECO:0000313" key="11">
    <source>
        <dbReference type="Proteomes" id="UP000317863"/>
    </source>
</evidence>
<organism evidence="10 11">
    <name type="scientific">Peptacetobacter hominis</name>
    <dbReference type="NCBI Taxonomy" id="2743610"/>
    <lineage>
        <taxon>Bacteria</taxon>
        <taxon>Bacillati</taxon>
        <taxon>Bacillota</taxon>
        <taxon>Clostridia</taxon>
        <taxon>Peptostreptococcales</taxon>
        <taxon>Peptostreptococcaceae</taxon>
        <taxon>Peptacetobacter</taxon>
    </lineage>
</organism>
<dbReference type="GO" id="GO:0009306">
    <property type="term" value="P:protein secretion"/>
    <property type="evidence" value="ECO:0007669"/>
    <property type="project" value="UniProtKB-UniRule"/>
</dbReference>
<dbReference type="Pfam" id="PF00584">
    <property type="entry name" value="SecE"/>
    <property type="match status" value="1"/>
</dbReference>
<keyword evidence="4 9" id="KW-0812">Transmembrane</keyword>
<evidence type="ECO:0000256" key="2">
    <source>
        <dbReference type="ARBA" id="ARBA00022448"/>
    </source>
</evidence>
<dbReference type="GO" id="GO:0065002">
    <property type="term" value="P:intracellular protein transmembrane transport"/>
    <property type="evidence" value="ECO:0007669"/>
    <property type="project" value="UniProtKB-UniRule"/>
</dbReference>
<keyword evidence="8 9" id="KW-0472">Membrane</keyword>
<comment type="subcellular location">
    <subcellularLocation>
        <location evidence="9">Cell membrane</location>
        <topology evidence="9">Single-pass membrane protein</topology>
    </subcellularLocation>
    <subcellularLocation>
        <location evidence="1">Membrane</location>
    </subcellularLocation>
</comment>
<reference evidence="10 11" key="1">
    <citation type="submission" date="2019-02" db="EMBL/GenBank/DDBJ databases">
        <title>Peptostreptococcaceae bacterium ZHW00191 nov., a new bacterium isolated from the human gut.</title>
        <authorList>
            <person name="Zhou H.-W."/>
            <person name="Chen X.-J."/>
        </authorList>
    </citation>
    <scope>NUCLEOTIDE SEQUENCE [LARGE SCALE GENOMIC DNA]</scope>
    <source>
        <strain evidence="10 11">ZHW00191</strain>
    </source>
</reference>